<sequence length="175" mass="19291">MNVLPPSEGSGLRGSGGTGILNLSFLQAAVWSQEVMGSRAELCTLLSGLSLLLLMSGHGSKGGSPRESQGVCSQQTLLVPLRYNESYSQPVYKPYLTLCPGRRICSTYRTTYRVAWREVRREVRQTHAVCCQGWKKRHPGALTCEEEPCPYFIQKLDPLTPGTRQLGSCSQVTCH</sequence>
<proteinExistence type="predicted"/>
<keyword evidence="1" id="KW-0732">Signal</keyword>
<dbReference type="EMBL" id="KE161426">
    <property type="protein sequence ID" value="EPQ03711.1"/>
    <property type="molecule type" value="Genomic_DNA"/>
</dbReference>
<dbReference type="Proteomes" id="UP000052978">
    <property type="component" value="Unassembled WGS sequence"/>
</dbReference>
<evidence type="ECO:0000256" key="1">
    <source>
        <dbReference type="ARBA" id="ARBA00022729"/>
    </source>
</evidence>
<dbReference type="AlphaFoldDB" id="S7MIC9"/>
<organism evidence="4 5">
    <name type="scientific">Myotis brandtii</name>
    <name type="common">Brandt's bat</name>
    <dbReference type="NCBI Taxonomy" id="109478"/>
    <lineage>
        <taxon>Eukaryota</taxon>
        <taxon>Metazoa</taxon>
        <taxon>Chordata</taxon>
        <taxon>Craniata</taxon>
        <taxon>Vertebrata</taxon>
        <taxon>Euteleostomi</taxon>
        <taxon>Mammalia</taxon>
        <taxon>Eutheria</taxon>
        <taxon>Laurasiatheria</taxon>
        <taxon>Chiroptera</taxon>
        <taxon>Yangochiroptera</taxon>
        <taxon>Vespertilionidae</taxon>
        <taxon>Myotis</taxon>
    </lineage>
</organism>
<evidence type="ECO:0000259" key="3">
    <source>
        <dbReference type="PROSITE" id="PS51041"/>
    </source>
</evidence>
<keyword evidence="2" id="KW-1015">Disulfide bond</keyword>
<evidence type="ECO:0000313" key="4">
    <source>
        <dbReference type="EMBL" id="EPQ03711.1"/>
    </source>
</evidence>
<keyword evidence="5" id="KW-1185">Reference proteome</keyword>
<accession>S7MIC9</accession>
<evidence type="ECO:0000313" key="5">
    <source>
        <dbReference type="Proteomes" id="UP000052978"/>
    </source>
</evidence>
<name>S7MIC9_MYOBR</name>
<dbReference type="PROSITE" id="PS51041">
    <property type="entry name" value="EMI"/>
    <property type="match status" value="1"/>
</dbReference>
<reference evidence="4 5" key="1">
    <citation type="journal article" date="2013" name="Nat. Commun.">
        <title>Genome analysis reveals insights into physiology and longevity of the Brandt's bat Myotis brandtii.</title>
        <authorList>
            <person name="Seim I."/>
            <person name="Fang X."/>
            <person name="Xiong Z."/>
            <person name="Lobanov A.V."/>
            <person name="Huang Z."/>
            <person name="Ma S."/>
            <person name="Feng Y."/>
            <person name="Turanov A.A."/>
            <person name="Zhu Y."/>
            <person name="Lenz T.L."/>
            <person name="Gerashchenko M.V."/>
            <person name="Fan D."/>
            <person name="Hee Yim S."/>
            <person name="Yao X."/>
            <person name="Jordan D."/>
            <person name="Xiong Y."/>
            <person name="Ma Y."/>
            <person name="Lyapunov A.N."/>
            <person name="Chen G."/>
            <person name="Kulakova O.I."/>
            <person name="Sun Y."/>
            <person name="Lee S.G."/>
            <person name="Bronson R.T."/>
            <person name="Moskalev A.A."/>
            <person name="Sunyaev S.R."/>
            <person name="Zhang G."/>
            <person name="Krogh A."/>
            <person name="Wang J."/>
            <person name="Gladyshev V.N."/>
        </authorList>
    </citation>
    <scope>NUCLEOTIDE SEQUENCE [LARGE SCALE GENOMIC DNA]</scope>
</reference>
<gene>
    <name evidence="4" type="ORF">D623_10007214</name>
</gene>
<dbReference type="InterPro" id="IPR011489">
    <property type="entry name" value="EMI_domain"/>
</dbReference>
<feature type="domain" description="EMI" evidence="3">
    <location>
        <begin position="68"/>
        <end position="146"/>
    </location>
</feature>
<protein>
    <submittedName>
        <fullName evidence="4">Epidermal growth factor-like protein 8</fullName>
    </submittedName>
</protein>
<evidence type="ECO:0000256" key="2">
    <source>
        <dbReference type="ARBA" id="ARBA00023157"/>
    </source>
</evidence>
<dbReference type="Pfam" id="PF07546">
    <property type="entry name" value="EMI"/>
    <property type="match status" value="1"/>
</dbReference>